<protein>
    <submittedName>
        <fullName evidence="1">ATP-dependent DNA helicase MER3</fullName>
        <ecNumber evidence="1">3.6.4.12</ecNumber>
    </submittedName>
</protein>
<reference evidence="1" key="1">
    <citation type="journal article" date="2022" name="bioRxiv">
        <title>Population genetic analysis of Ophidiomyces ophidiicola, the causative agent of snake fungal disease, indicates recent introductions to the USA.</title>
        <authorList>
            <person name="Ladner J.T."/>
            <person name="Palmer J.M."/>
            <person name="Ettinger C.L."/>
            <person name="Stajich J.E."/>
            <person name="Farrell T.M."/>
            <person name="Glorioso B.M."/>
            <person name="Lawson B."/>
            <person name="Price S.J."/>
            <person name="Stengle A.G."/>
            <person name="Grear D.A."/>
            <person name="Lorch J.M."/>
        </authorList>
    </citation>
    <scope>NUCLEOTIDE SEQUENCE</scope>
    <source>
        <strain evidence="1">NWHC 24266-5</strain>
    </source>
</reference>
<name>A0ACB8V3M2_9EURO</name>
<comment type="caution">
    <text evidence="1">The sequence shown here is derived from an EMBL/GenBank/DDBJ whole genome shotgun (WGS) entry which is preliminary data.</text>
</comment>
<sequence length="1471" mass="163973">MGSDGKTVPHLLSTFRYPATNRSKISYGINKRGPASQTVSPRRAWPTPGNKPSIPGVALMKAPFEEDDLAFDAFDRELLAQLEHEQLDVPENGPNPFSFRGQPYTPNSKLSSSNLRSSATAAAPTASFRGVASSPSDAVAFGSPLNTSKTYQGASVSEADFCEVASPHWPKRTIFSSPHTPCPPGSATLFTSASPSKINLSHAPPIIQGIQLVSTHDLPDRFRSIFPFSVFNAIQSKSFDTIYHTDDNFVLSAPTGSGKTVVMELAICRLLSTIKDSRFKVVYQAPTKSLCSERFRDWRAKFSSLDLQCAELTGDTDQAQMRNVQHASIIITTPEKWDSMTRKWKDHSRLMQLIKLFLIDEVHILKEARGATLEAVVSRMKSVDSNVRFVALSATIPNSEDIAAWLGRDPTNQHLPACRERFGEEFRPVKLQKFVYGYQSNGNDFVFDKICDSKLPEVISKHSQRKPIMIFCCTRNSAIATAKNLTKLWTNMNAPHRLWNSPKKSIIVQNQELQATVSAGVAFHHAGLDASDRHTVESGYLEGNINVICCTSTLAVGVNLPCHLVVIKNTVSWQDNCCKEYADLEMMQMLGRAGRPQFDDSAVAVILTKKERVSYYQKLAAGSEPLESCLHVNLIDHLNAEIGLGTVRDLNSATRWLSGTFFFIRLQKNPTHYQLKDGCDKTDEEELMRQTCAKGIELLQECSLITPHEPFKSTEFGDAMARYYVKFETMKLLMALPSKAKISEILSAMTQADEFRDIRLKAGEKSLYKEINKGNGIKFPIKIDIGVSAHKISLLIQSELGGVEIPTGEQFQKHRLTFQQDKNLVFSHVSRLIRCIIDCQISRGDSVAARNALELARGFGARVWDNSPLQMKQIDQIGLVAVRKLASAGITSIESLEAADAQRIDMILSKNPPFGLKLLGRLAEFPKPRVSLKMIGKETKPGKCPIVKFKADIGFINEKPPTFFHRKPVFVCFLAETSDGRIIDFRRISANKLQCGHEIALSAELLSFHQYITCYIMCDEIAGTLRQAELKPKLPESLFPRIKDDVLDSVVSTEISAVPLKVDKKRAPKDLDEFSDECFDDHDFIAAVESLDIPTEKKQQGSFLVAADPDKRARVQGTEISSRSNSEAPLPLSNGKWECNHRCKDKAQEGIDRPPKGPKNAMNTKILETRKEPNTENGEQMLSWKNCPKLNVRQKSGVKNVTNPYDGIDVIDLTSGSTTIKHAPRYKYVKKRNEKDNDICNPFAPADDLPTKPTTTTIRREPNASCFYSDSTSEDELNANTRYSRNHEGNDMPGLFSPETTFVKEETPIQKSVQHILSEPFDYEVYYNHGFGDVTDTHETFENELTDYDQYVSSADKPIQNHSDDGALAVESSKSETHSSMTNTATLPPSGADSLSDIDNGSEPLFCWNSQHDKTKRARGNEELNKDTSGQDAKRPKLYANDNSKSDLEVEGWEGIDLALLEEFKDVVELF</sequence>
<keyword evidence="1" id="KW-0378">Hydrolase</keyword>
<accession>A0ACB8V3M2</accession>
<keyword evidence="1" id="KW-0347">Helicase</keyword>
<keyword evidence="1" id="KW-0067">ATP-binding</keyword>
<organism evidence="1">
    <name type="scientific">Ophidiomyces ophidiicola</name>
    <dbReference type="NCBI Taxonomy" id="1387563"/>
    <lineage>
        <taxon>Eukaryota</taxon>
        <taxon>Fungi</taxon>
        <taxon>Dikarya</taxon>
        <taxon>Ascomycota</taxon>
        <taxon>Pezizomycotina</taxon>
        <taxon>Eurotiomycetes</taxon>
        <taxon>Eurotiomycetidae</taxon>
        <taxon>Onygenales</taxon>
        <taxon>Onygenaceae</taxon>
        <taxon>Ophidiomyces</taxon>
    </lineage>
</organism>
<gene>
    <name evidence="1" type="primary">HFM1</name>
    <name evidence="1" type="ORF">LOY88_001610</name>
</gene>
<evidence type="ECO:0000313" key="1">
    <source>
        <dbReference type="EMBL" id="KAI2390525.1"/>
    </source>
</evidence>
<proteinExistence type="predicted"/>
<dbReference type="EC" id="3.6.4.12" evidence="1"/>
<keyword evidence="1" id="KW-0547">Nucleotide-binding</keyword>
<dbReference type="EMBL" id="JALBCA010000017">
    <property type="protein sequence ID" value="KAI2390525.1"/>
    <property type="molecule type" value="Genomic_DNA"/>
</dbReference>